<dbReference type="SUPFAM" id="SSF48024">
    <property type="entry name" value="N-terminal domain of DnaB helicase"/>
    <property type="match status" value="1"/>
</dbReference>
<dbReference type="PANTHER" id="PTHR30153">
    <property type="entry name" value="REPLICATIVE DNA HELICASE DNAB"/>
    <property type="match status" value="1"/>
</dbReference>
<evidence type="ECO:0000256" key="9">
    <source>
        <dbReference type="ARBA" id="ARBA00023235"/>
    </source>
</evidence>
<evidence type="ECO:0000256" key="1">
    <source>
        <dbReference type="ARBA" id="ARBA00008428"/>
    </source>
</evidence>
<dbReference type="EC" id="5.6.2.3" evidence="11 12"/>
<comment type="similarity">
    <text evidence="1 12">Belongs to the helicase family. DnaB subfamily.</text>
</comment>
<keyword evidence="2 12" id="KW-0639">Primosome</keyword>
<comment type="caution">
    <text evidence="14">The sequence shown here is derived from an EMBL/GenBank/DDBJ whole genome shotgun (WGS) entry which is preliminary data.</text>
</comment>
<organism evidence="14 15">
    <name type="scientific">Lederbergia graminis</name>
    <dbReference type="NCBI Taxonomy" id="735518"/>
    <lineage>
        <taxon>Bacteria</taxon>
        <taxon>Bacillati</taxon>
        <taxon>Bacillota</taxon>
        <taxon>Bacilli</taxon>
        <taxon>Bacillales</taxon>
        <taxon>Bacillaceae</taxon>
        <taxon>Lederbergia</taxon>
    </lineage>
</organism>
<evidence type="ECO:0000256" key="2">
    <source>
        <dbReference type="ARBA" id="ARBA00022515"/>
    </source>
</evidence>
<evidence type="ECO:0000256" key="8">
    <source>
        <dbReference type="ARBA" id="ARBA00023125"/>
    </source>
</evidence>
<dbReference type="PROSITE" id="PS51199">
    <property type="entry name" value="SF4_HELICASE"/>
    <property type="match status" value="1"/>
</dbReference>
<dbReference type="GO" id="GO:0004386">
    <property type="term" value="F:helicase activity"/>
    <property type="evidence" value="ECO:0007669"/>
    <property type="project" value="UniProtKB-KW"/>
</dbReference>
<dbReference type="InterPro" id="IPR016136">
    <property type="entry name" value="DNA_helicase_N/primase_C"/>
</dbReference>
<comment type="catalytic activity">
    <reaction evidence="10 12">
        <text>ATP + H2O = ADP + phosphate + H(+)</text>
        <dbReference type="Rhea" id="RHEA:13065"/>
        <dbReference type="ChEBI" id="CHEBI:15377"/>
        <dbReference type="ChEBI" id="CHEBI:15378"/>
        <dbReference type="ChEBI" id="CHEBI:30616"/>
        <dbReference type="ChEBI" id="CHEBI:43474"/>
        <dbReference type="ChEBI" id="CHEBI:456216"/>
        <dbReference type="EC" id="5.6.2.3"/>
    </reaction>
</comment>
<keyword evidence="5 12" id="KW-0378">Hydrolase</keyword>
<dbReference type="RefSeq" id="WP_382352175.1">
    <property type="nucleotide sequence ID" value="NZ_JBHSMC010000015.1"/>
</dbReference>
<comment type="function">
    <text evidence="12">The main replicative DNA helicase, it participates in initiation and elongation during chromosome replication. Travels ahead of the DNA replisome, separating dsDNA into templates for DNA synthesis. A processive ATP-dependent 5'-3' DNA helicase it has DNA-dependent ATPase activity.</text>
</comment>
<dbReference type="Pfam" id="PF03796">
    <property type="entry name" value="DnaB_C"/>
    <property type="match status" value="1"/>
</dbReference>
<evidence type="ECO:0000259" key="13">
    <source>
        <dbReference type="PROSITE" id="PS51199"/>
    </source>
</evidence>
<dbReference type="InterPro" id="IPR027417">
    <property type="entry name" value="P-loop_NTPase"/>
</dbReference>
<dbReference type="Gene3D" id="1.10.860.10">
    <property type="entry name" value="DNAb Helicase, Chain A"/>
    <property type="match status" value="1"/>
</dbReference>
<keyword evidence="8 12" id="KW-0238">DNA-binding</keyword>
<dbReference type="CDD" id="cd00984">
    <property type="entry name" value="DnaB_C"/>
    <property type="match status" value="1"/>
</dbReference>
<dbReference type="EMBL" id="JBHSMC010000015">
    <property type="protein sequence ID" value="MFC5465567.1"/>
    <property type="molecule type" value="Genomic_DNA"/>
</dbReference>
<keyword evidence="9" id="KW-0413">Isomerase</keyword>
<dbReference type="InterPro" id="IPR036185">
    <property type="entry name" value="DNA_heli_DnaB-like_N_sf"/>
</dbReference>
<keyword evidence="6 12" id="KW-0347">Helicase</keyword>
<dbReference type="Gene3D" id="3.40.50.300">
    <property type="entry name" value="P-loop containing nucleotide triphosphate hydrolases"/>
    <property type="match status" value="1"/>
</dbReference>
<dbReference type="InterPro" id="IPR007692">
    <property type="entry name" value="DNA_helicase_DnaB"/>
</dbReference>
<dbReference type="InterPro" id="IPR007694">
    <property type="entry name" value="DNA_helicase_DnaB-like_C"/>
</dbReference>
<evidence type="ECO:0000256" key="5">
    <source>
        <dbReference type="ARBA" id="ARBA00022801"/>
    </source>
</evidence>
<feature type="domain" description="SF4 helicase" evidence="13">
    <location>
        <begin position="164"/>
        <end position="433"/>
    </location>
</feature>
<dbReference type="NCBIfam" id="TIGR00665">
    <property type="entry name" value="DnaB"/>
    <property type="match status" value="1"/>
</dbReference>
<protein>
    <recommendedName>
        <fullName evidence="11 12">Replicative DNA helicase</fullName>
        <ecNumber evidence="11 12">5.6.2.3</ecNumber>
    </recommendedName>
</protein>
<name>A0ABW0LKN5_9BACI</name>
<evidence type="ECO:0000256" key="12">
    <source>
        <dbReference type="RuleBase" id="RU362085"/>
    </source>
</evidence>
<keyword evidence="4 12" id="KW-0547">Nucleotide-binding</keyword>
<keyword evidence="7 12" id="KW-0067">ATP-binding</keyword>
<evidence type="ECO:0000256" key="4">
    <source>
        <dbReference type="ARBA" id="ARBA00022741"/>
    </source>
</evidence>
<dbReference type="InterPro" id="IPR007693">
    <property type="entry name" value="DNA_helicase_DnaB-like_N"/>
</dbReference>
<evidence type="ECO:0000313" key="14">
    <source>
        <dbReference type="EMBL" id="MFC5465567.1"/>
    </source>
</evidence>
<sequence length="439" mass="49424">MEPQLYNQAAEEALIGCLFLEPELIQECTIRPEHFYTHRLKFLFSTLLNMAEKGSPIDIVTLTIELNESIKDAGGISYIYDVVASVKSSEDFHYYQSVVKEFATKREALKVAGKIQDDVVEGEITDSLREGIQQLMMLEVNLEDTDLGDISPSLTEIYDDCETDLGEITGISSGLEQLDALTGGFQDSDFIVIGARPSVGKTAFALNLALHAAKEHVSIMFSLEMSKKQLLKRAISATAGISSIKMRNPRRNFTDEDWPKFTKAIASISKANLHLFDKGGIDMVYIWSRVQKLRREYGPDQKLLVIVDYLQLIMGDPKHRANRQAEISEISRLLKIMARELNVVVITLSQLSRGVESRENKRPILSDLRESGQIEQDADVIAFLYRDDYYEKKTPENNILEVILAKQRNGPIGTIKLAFEKEVGRIEDVNHRDGSMISS</sequence>
<proteinExistence type="inferred from homology"/>
<evidence type="ECO:0000313" key="15">
    <source>
        <dbReference type="Proteomes" id="UP001596147"/>
    </source>
</evidence>
<keyword evidence="15" id="KW-1185">Reference proteome</keyword>
<accession>A0ABW0LKN5</accession>
<dbReference type="PANTHER" id="PTHR30153:SF2">
    <property type="entry name" value="REPLICATIVE DNA HELICASE"/>
    <property type="match status" value="1"/>
</dbReference>
<dbReference type="Pfam" id="PF00772">
    <property type="entry name" value="DnaB"/>
    <property type="match status" value="1"/>
</dbReference>
<keyword evidence="3 12" id="KW-0235">DNA replication</keyword>
<evidence type="ECO:0000256" key="3">
    <source>
        <dbReference type="ARBA" id="ARBA00022705"/>
    </source>
</evidence>
<evidence type="ECO:0000256" key="7">
    <source>
        <dbReference type="ARBA" id="ARBA00022840"/>
    </source>
</evidence>
<evidence type="ECO:0000256" key="6">
    <source>
        <dbReference type="ARBA" id="ARBA00022806"/>
    </source>
</evidence>
<gene>
    <name evidence="14" type="primary">dnaB</name>
    <name evidence="14" type="ORF">ACFPM4_12520</name>
</gene>
<evidence type="ECO:0000256" key="11">
    <source>
        <dbReference type="NCBIfam" id="TIGR00665"/>
    </source>
</evidence>
<reference evidence="15" key="1">
    <citation type="journal article" date="2019" name="Int. J. Syst. Evol. Microbiol.">
        <title>The Global Catalogue of Microorganisms (GCM) 10K type strain sequencing project: providing services to taxonomists for standard genome sequencing and annotation.</title>
        <authorList>
            <consortium name="The Broad Institute Genomics Platform"/>
            <consortium name="The Broad Institute Genome Sequencing Center for Infectious Disease"/>
            <person name="Wu L."/>
            <person name="Ma J."/>
        </authorList>
    </citation>
    <scope>NUCLEOTIDE SEQUENCE [LARGE SCALE GENOMIC DNA]</scope>
    <source>
        <strain evidence="15">CGMCC 1.12237</strain>
    </source>
</reference>
<evidence type="ECO:0000256" key="10">
    <source>
        <dbReference type="ARBA" id="ARBA00048954"/>
    </source>
</evidence>
<dbReference type="SUPFAM" id="SSF52540">
    <property type="entry name" value="P-loop containing nucleoside triphosphate hydrolases"/>
    <property type="match status" value="1"/>
</dbReference>
<dbReference type="Proteomes" id="UP001596147">
    <property type="component" value="Unassembled WGS sequence"/>
</dbReference>